<dbReference type="AlphaFoldDB" id="A0A8C5B742"/>
<reference evidence="2" key="1">
    <citation type="submission" date="2025-08" db="UniProtKB">
        <authorList>
            <consortium name="Ensembl"/>
        </authorList>
    </citation>
    <scope>IDENTIFICATION</scope>
</reference>
<dbReference type="PANTHER" id="PTHR47306">
    <property type="entry name" value="SI:CH211-178J18.4-RELATED"/>
    <property type="match status" value="1"/>
</dbReference>
<dbReference type="InterPro" id="IPR011010">
    <property type="entry name" value="DNA_brk_join_enz"/>
</dbReference>
<protein>
    <submittedName>
        <fullName evidence="2">Uncharacterized LOC115556646</fullName>
    </submittedName>
</protein>
<dbReference type="Proteomes" id="UP000694546">
    <property type="component" value="Chromosome 13"/>
</dbReference>
<sequence length="505" mass="58058">MPLKSAAAHRHYLLCPVCLRTQDSLSCHLRRVCMKDKTPPVILEVVEKAKKDVCDLLKNGRAFSYAVLKQIVSSPNPIEGLIEELKYHHLFVTGVPPPLPIGNPRLVTETLSECPGEAPGETEPSDNTYTKDKMVKAKDLGILKKHSADHPLLKRFADYLKNDYENAKYQQEVDTVSRYLYFADPTEPSLKFVNDREKLRDFLGQQAGYKAQTSGNYIKCLKRFLEFHLTRTGLRQDDRELYKQCTLYLSFLTSSQSVLSKQASKEIVQKRHALLFDKSQPTPRECLAVLDKGEGDLVKIMNQLDDSSSSSLSRTECIFVLYYLEAIVILRHCQRPCVVQSMKVSEWLERKHADDDSIVFVKDHKTAAHFSIVLSKKEEAWFEKYYNKVRPQLLAGERKHDFFFVSSRGKPINNAAGDLIKLQQKCNVPQVSSQVVRRVFQTAANRFSHFGKLQHTCRLFPRLAFFPKTEIHFQDILLTFALHILIHHFNHTFPKVWKINNCVCT</sequence>
<reference evidence="2" key="2">
    <citation type="submission" date="2025-09" db="UniProtKB">
        <authorList>
            <consortium name="Ensembl"/>
        </authorList>
    </citation>
    <scope>IDENTIFICATION</scope>
</reference>
<dbReference type="GeneTree" id="ENSGT01120000272075"/>
<gene>
    <name evidence="2" type="primary">LOC115556649</name>
</gene>
<evidence type="ECO:0000313" key="2">
    <source>
        <dbReference type="Ensembl" id="ENSGMOP00000041175.1"/>
    </source>
</evidence>
<dbReference type="PANTHER" id="PTHR47306:SF2">
    <property type="entry name" value="CORE-BINDING (CB) DOMAIN-CONTAINING PROTEIN"/>
    <property type="match status" value="1"/>
</dbReference>
<feature type="domain" description="Core-binding (CB)" evidence="1">
    <location>
        <begin position="147"/>
        <end position="229"/>
    </location>
</feature>
<name>A0A8C5B742_GADMO</name>
<dbReference type="GO" id="GO:0003677">
    <property type="term" value="F:DNA binding"/>
    <property type="evidence" value="ECO:0007669"/>
    <property type="project" value="InterPro"/>
</dbReference>
<proteinExistence type="predicted"/>
<keyword evidence="3" id="KW-1185">Reference proteome</keyword>
<dbReference type="PROSITE" id="PS51900">
    <property type="entry name" value="CB"/>
    <property type="match status" value="1"/>
</dbReference>
<dbReference type="Ensembl" id="ENSGMOT00000042035.1">
    <property type="protein sequence ID" value="ENSGMOP00000041175.1"/>
    <property type="gene ID" value="ENSGMOG00000027473.1"/>
</dbReference>
<dbReference type="InterPro" id="IPR044068">
    <property type="entry name" value="CB"/>
</dbReference>
<accession>A0A8C5B742</accession>
<organism evidence="2 3">
    <name type="scientific">Gadus morhua</name>
    <name type="common">Atlantic cod</name>
    <dbReference type="NCBI Taxonomy" id="8049"/>
    <lineage>
        <taxon>Eukaryota</taxon>
        <taxon>Metazoa</taxon>
        <taxon>Chordata</taxon>
        <taxon>Craniata</taxon>
        <taxon>Vertebrata</taxon>
        <taxon>Euteleostomi</taxon>
        <taxon>Actinopterygii</taxon>
        <taxon>Neopterygii</taxon>
        <taxon>Teleostei</taxon>
        <taxon>Neoteleostei</taxon>
        <taxon>Acanthomorphata</taxon>
        <taxon>Zeiogadaria</taxon>
        <taxon>Gadariae</taxon>
        <taxon>Gadiformes</taxon>
        <taxon>Gadoidei</taxon>
        <taxon>Gadidae</taxon>
        <taxon>Gadus</taxon>
    </lineage>
</organism>
<dbReference type="SUPFAM" id="SSF56349">
    <property type="entry name" value="DNA breaking-rejoining enzymes"/>
    <property type="match status" value="1"/>
</dbReference>
<evidence type="ECO:0000259" key="1">
    <source>
        <dbReference type="PROSITE" id="PS51900"/>
    </source>
</evidence>
<evidence type="ECO:0000313" key="3">
    <source>
        <dbReference type="Proteomes" id="UP000694546"/>
    </source>
</evidence>